<dbReference type="InterPro" id="IPR005735">
    <property type="entry name" value="Znf_LSD1"/>
</dbReference>
<dbReference type="InterPro" id="IPR029030">
    <property type="entry name" value="Caspase-like_dom_sf"/>
</dbReference>
<dbReference type="STRING" id="56857.A0A200QF95"/>
<reference evidence="4 5" key="1">
    <citation type="journal article" date="2017" name="Mol. Plant">
        <title>The Genome of Medicinal Plant Macleaya cordata Provides New Insights into Benzylisoquinoline Alkaloids Metabolism.</title>
        <authorList>
            <person name="Liu X."/>
            <person name="Liu Y."/>
            <person name="Huang P."/>
            <person name="Ma Y."/>
            <person name="Qing Z."/>
            <person name="Tang Q."/>
            <person name="Cao H."/>
            <person name="Cheng P."/>
            <person name="Zheng Y."/>
            <person name="Yuan Z."/>
            <person name="Zhou Y."/>
            <person name="Liu J."/>
            <person name="Tang Z."/>
            <person name="Zhuo Y."/>
            <person name="Zhang Y."/>
            <person name="Yu L."/>
            <person name="Huang J."/>
            <person name="Yang P."/>
            <person name="Peng Q."/>
            <person name="Zhang J."/>
            <person name="Jiang W."/>
            <person name="Zhang Z."/>
            <person name="Lin K."/>
            <person name="Ro D.K."/>
            <person name="Chen X."/>
            <person name="Xiong X."/>
            <person name="Shang Y."/>
            <person name="Huang S."/>
            <person name="Zeng J."/>
        </authorList>
    </citation>
    <scope>NUCLEOTIDE SEQUENCE [LARGE SCALE GENOMIC DNA]</scope>
    <source>
        <strain evidence="5">cv. BLH2017</strain>
        <tissue evidence="4">Root</tissue>
    </source>
</reference>
<dbReference type="AlphaFoldDB" id="A0A200QF95"/>
<sequence>MADRRRTEKCNGCGIQLAVPPAARSIRCIVCQTVTPVRPINYTYVQPDDPVRQATRWVKGMLNNVSNTIDSVLTSTITNSGSTVPTYSYYLPVLHQPLKFPPVHGKKKALLVGVCYRSRRYELRGSINDVNCMKFLLVEKLGFSKDSILVLTEDEKEWIPTKRNIRRALQWLIEGCKSGDSLVFHYSGHGSQQRNLNGDEVDGYDETLCPLDYETEGMILDDEINTTIVRPLPTGATLHAIIDSCHSGTILDLPFLCKMNQSGYYWEDHSPPSGAYKGTSGGLALSFSACDDHQTSADTSALSGSTMTGAMTYSFIQAMQSAPGLTYGVLLNAMRTAIREAKTGIRFNGPITSCLRKVFHIGLSQEPQLSSSEMFDIYRKQVVL</sequence>
<dbReference type="Gene3D" id="3.40.50.12660">
    <property type="match status" value="1"/>
</dbReference>
<dbReference type="GO" id="GO:0006508">
    <property type="term" value="P:proteolysis"/>
    <property type="evidence" value="ECO:0007669"/>
    <property type="project" value="InterPro"/>
</dbReference>
<dbReference type="InParanoid" id="A0A200QF95"/>
<feature type="domain" description="Zinc finger LSD1-type" evidence="3">
    <location>
        <begin position="10"/>
        <end position="34"/>
    </location>
</feature>
<keyword evidence="5" id="KW-1185">Reference proteome</keyword>
<protein>
    <submittedName>
        <fullName evidence="4">Zinc finger protein</fullName>
    </submittedName>
</protein>
<evidence type="ECO:0000256" key="1">
    <source>
        <dbReference type="ARBA" id="ARBA00009005"/>
    </source>
</evidence>
<dbReference type="PANTHER" id="PTHR48104">
    <property type="entry name" value="METACASPASE-4"/>
    <property type="match status" value="1"/>
</dbReference>
<dbReference type="InterPro" id="IPR011600">
    <property type="entry name" value="Pept_C14_caspase"/>
</dbReference>
<evidence type="ECO:0000259" key="2">
    <source>
        <dbReference type="Pfam" id="PF00656"/>
    </source>
</evidence>
<comment type="similarity">
    <text evidence="1">Belongs to the peptidase C14B family.</text>
</comment>
<dbReference type="SUPFAM" id="SSF52129">
    <property type="entry name" value="Caspase-like"/>
    <property type="match status" value="1"/>
</dbReference>
<evidence type="ECO:0000313" key="4">
    <source>
        <dbReference type="EMBL" id="OVA09160.1"/>
    </source>
</evidence>
<dbReference type="OMA" id="IRMALQW"/>
<dbReference type="Pfam" id="PF00656">
    <property type="entry name" value="Peptidase_C14"/>
    <property type="match status" value="1"/>
</dbReference>
<dbReference type="GO" id="GO:0004197">
    <property type="term" value="F:cysteine-type endopeptidase activity"/>
    <property type="evidence" value="ECO:0007669"/>
    <property type="project" value="InterPro"/>
</dbReference>
<evidence type="ECO:0000313" key="5">
    <source>
        <dbReference type="Proteomes" id="UP000195402"/>
    </source>
</evidence>
<dbReference type="InterPro" id="IPR050452">
    <property type="entry name" value="Metacaspase"/>
</dbReference>
<dbReference type="EMBL" id="MVGT01002177">
    <property type="protein sequence ID" value="OVA09160.1"/>
    <property type="molecule type" value="Genomic_DNA"/>
</dbReference>
<feature type="domain" description="Peptidase C14 caspase" evidence="2">
    <location>
        <begin position="106"/>
        <end position="374"/>
    </location>
</feature>
<comment type="caution">
    <text evidence="4">The sequence shown here is derived from an EMBL/GenBank/DDBJ whole genome shotgun (WGS) entry which is preliminary data.</text>
</comment>
<proteinExistence type="inferred from homology"/>
<accession>A0A200QF95</accession>
<dbReference type="Pfam" id="PF06943">
    <property type="entry name" value="zf-LSD1"/>
    <property type="match status" value="1"/>
</dbReference>
<dbReference type="Proteomes" id="UP000195402">
    <property type="component" value="Unassembled WGS sequence"/>
</dbReference>
<dbReference type="OrthoDB" id="3223806at2759"/>
<organism evidence="4 5">
    <name type="scientific">Macleaya cordata</name>
    <name type="common">Five-seeded plume-poppy</name>
    <name type="synonym">Bocconia cordata</name>
    <dbReference type="NCBI Taxonomy" id="56857"/>
    <lineage>
        <taxon>Eukaryota</taxon>
        <taxon>Viridiplantae</taxon>
        <taxon>Streptophyta</taxon>
        <taxon>Embryophyta</taxon>
        <taxon>Tracheophyta</taxon>
        <taxon>Spermatophyta</taxon>
        <taxon>Magnoliopsida</taxon>
        <taxon>Ranunculales</taxon>
        <taxon>Papaveraceae</taxon>
        <taxon>Papaveroideae</taxon>
        <taxon>Macleaya</taxon>
    </lineage>
</organism>
<dbReference type="NCBIfam" id="TIGR01053">
    <property type="entry name" value="LSD1"/>
    <property type="match status" value="1"/>
</dbReference>
<dbReference type="PANTHER" id="PTHR48104:SF17">
    <property type="entry name" value="METACASPASE-3"/>
    <property type="match status" value="1"/>
</dbReference>
<evidence type="ECO:0000259" key="3">
    <source>
        <dbReference type="Pfam" id="PF06943"/>
    </source>
</evidence>
<name>A0A200QF95_MACCD</name>
<gene>
    <name evidence="4" type="ORF">BVC80_6147g2</name>
</gene>
<dbReference type="GO" id="GO:0005737">
    <property type="term" value="C:cytoplasm"/>
    <property type="evidence" value="ECO:0007669"/>
    <property type="project" value="TreeGrafter"/>
</dbReference>